<keyword evidence="3" id="KW-1185">Reference proteome</keyword>
<evidence type="ECO:0000313" key="3">
    <source>
        <dbReference type="Proteomes" id="UP001642409"/>
    </source>
</evidence>
<accession>A0AA86P6S2</accession>
<reference evidence="1" key="1">
    <citation type="submission" date="2023-06" db="EMBL/GenBank/DDBJ databases">
        <authorList>
            <person name="Kurt Z."/>
        </authorList>
    </citation>
    <scope>NUCLEOTIDE SEQUENCE</scope>
</reference>
<dbReference type="Proteomes" id="UP001642409">
    <property type="component" value="Unassembled WGS sequence"/>
</dbReference>
<name>A0AA86P6S2_9EUKA</name>
<sequence length="164" mass="19350">MSQIEQFLYLISIDKAYEGFQLPLISFVVSNSYFSTEIIDDYRFIYQIQKVVDNKMVNVMFDEIVSDDTIIVIPLIIFDIWYGLNDISMFTAMTNNLKNIITQQDVSEVVLSNLNVDNSVQSYRSLFDNEYDQYLANEYHSKSQEVQKQQGRQYYYFDIGVEQK</sequence>
<protein>
    <submittedName>
        <fullName evidence="2">Hypothetical_protein</fullName>
    </submittedName>
</protein>
<dbReference type="EMBL" id="CAXDID020000350">
    <property type="protein sequence ID" value="CAL6081000.1"/>
    <property type="molecule type" value="Genomic_DNA"/>
</dbReference>
<dbReference type="AlphaFoldDB" id="A0AA86P6S2"/>
<evidence type="ECO:0000313" key="2">
    <source>
        <dbReference type="EMBL" id="CAL6081000.1"/>
    </source>
</evidence>
<gene>
    <name evidence="1" type="ORF">HINF_LOCUS20240</name>
    <name evidence="2" type="ORF">HINF_LOCUS60132</name>
</gene>
<comment type="caution">
    <text evidence="1">The sequence shown here is derived from an EMBL/GenBank/DDBJ whole genome shotgun (WGS) entry which is preliminary data.</text>
</comment>
<dbReference type="EMBL" id="CATOUU010000519">
    <property type="protein sequence ID" value="CAI9932595.1"/>
    <property type="molecule type" value="Genomic_DNA"/>
</dbReference>
<organism evidence="1">
    <name type="scientific">Hexamita inflata</name>
    <dbReference type="NCBI Taxonomy" id="28002"/>
    <lineage>
        <taxon>Eukaryota</taxon>
        <taxon>Metamonada</taxon>
        <taxon>Diplomonadida</taxon>
        <taxon>Hexamitidae</taxon>
        <taxon>Hexamitinae</taxon>
        <taxon>Hexamita</taxon>
    </lineage>
</organism>
<evidence type="ECO:0000313" key="1">
    <source>
        <dbReference type="EMBL" id="CAI9932595.1"/>
    </source>
</evidence>
<reference evidence="2 3" key="2">
    <citation type="submission" date="2024-07" db="EMBL/GenBank/DDBJ databases">
        <authorList>
            <person name="Akdeniz Z."/>
        </authorList>
    </citation>
    <scope>NUCLEOTIDE SEQUENCE [LARGE SCALE GENOMIC DNA]</scope>
</reference>
<proteinExistence type="predicted"/>